<evidence type="ECO:0000256" key="5">
    <source>
        <dbReference type="ARBA" id="ARBA00023136"/>
    </source>
</evidence>
<accession>A0ABW2PBQ3</accession>
<dbReference type="RefSeq" id="WP_380829550.1">
    <property type="nucleotide sequence ID" value="NZ_JBHTCG010000020.1"/>
</dbReference>
<dbReference type="InterPro" id="IPR001123">
    <property type="entry name" value="LeuE-type"/>
</dbReference>
<sequence length="214" mass="21962">MTHEALVAYLGIVALITITPGPDTAMVVRNAMRHGWAAGVRTGLGSATGLLLWGLAACAGIAAVLAASALAFTVLKLAGGIYLGYLGARMLWQAWRRAARPAATVPVPVQAPASSGALFKQGLTTNLLNPKAAAFFTALLPQFVTTGGTAATPLIIGLTLIAAMGNLTGTFVFAFTAHRAARLFGRRLFEPVLDGIVGAVLLVLGGRLAFSGRP</sequence>
<proteinExistence type="predicted"/>
<dbReference type="PANTHER" id="PTHR30086">
    <property type="entry name" value="ARGININE EXPORTER PROTEIN ARGO"/>
    <property type="match status" value="1"/>
</dbReference>
<comment type="subcellular location">
    <subcellularLocation>
        <location evidence="1">Cell membrane</location>
        <topology evidence="1">Multi-pass membrane protein</topology>
    </subcellularLocation>
</comment>
<feature type="transmembrane region" description="Helical" evidence="6">
    <location>
        <begin position="6"/>
        <end position="28"/>
    </location>
</feature>
<dbReference type="Proteomes" id="UP001596496">
    <property type="component" value="Unassembled WGS sequence"/>
</dbReference>
<organism evidence="7 8">
    <name type="scientific">Sphaerisporangium rhizosphaerae</name>
    <dbReference type="NCBI Taxonomy" id="2269375"/>
    <lineage>
        <taxon>Bacteria</taxon>
        <taxon>Bacillati</taxon>
        <taxon>Actinomycetota</taxon>
        <taxon>Actinomycetes</taxon>
        <taxon>Streptosporangiales</taxon>
        <taxon>Streptosporangiaceae</taxon>
        <taxon>Sphaerisporangium</taxon>
    </lineage>
</organism>
<name>A0ABW2PBQ3_9ACTN</name>
<dbReference type="PIRSF" id="PIRSF006324">
    <property type="entry name" value="LeuE"/>
    <property type="match status" value="1"/>
</dbReference>
<evidence type="ECO:0000256" key="6">
    <source>
        <dbReference type="SAM" id="Phobius"/>
    </source>
</evidence>
<dbReference type="PANTHER" id="PTHR30086:SF20">
    <property type="entry name" value="ARGININE EXPORTER PROTEIN ARGO-RELATED"/>
    <property type="match status" value="1"/>
</dbReference>
<evidence type="ECO:0000313" key="8">
    <source>
        <dbReference type="Proteomes" id="UP001596496"/>
    </source>
</evidence>
<dbReference type="Pfam" id="PF01810">
    <property type="entry name" value="LysE"/>
    <property type="match status" value="1"/>
</dbReference>
<evidence type="ECO:0000313" key="7">
    <source>
        <dbReference type="EMBL" id="MFC7385655.1"/>
    </source>
</evidence>
<comment type="caution">
    <text evidence="7">The sequence shown here is derived from an EMBL/GenBank/DDBJ whole genome shotgun (WGS) entry which is preliminary data.</text>
</comment>
<keyword evidence="3 6" id="KW-0812">Transmembrane</keyword>
<keyword evidence="2" id="KW-1003">Cell membrane</keyword>
<dbReference type="EMBL" id="JBHTCG010000020">
    <property type="protein sequence ID" value="MFC7385655.1"/>
    <property type="molecule type" value="Genomic_DNA"/>
</dbReference>
<evidence type="ECO:0000256" key="4">
    <source>
        <dbReference type="ARBA" id="ARBA00022989"/>
    </source>
</evidence>
<reference evidence="8" key="1">
    <citation type="journal article" date="2019" name="Int. J. Syst. Evol. Microbiol.">
        <title>The Global Catalogue of Microorganisms (GCM) 10K type strain sequencing project: providing services to taxonomists for standard genome sequencing and annotation.</title>
        <authorList>
            <consortium name="The Broad Institute Genomics Platform"/>
            <consortium name="The Broad Institute Genome Sequencing Center for Infectious Disease"/>
            <person name="Wu L."/>
            <person name="Ma J."/>
        </authorList>
    </citation>
    <scope>NUCLEOTIDE SEQUENCE [LARGE SCALE GENOMIC DNA]</scope>
    <source>
        <strain evidence="8">CECT 7649</strain>
    </source>
</reference>
<protein>
    <submittedName>
        <fullName evidence="7">LysE family translocator</fullName>
    </submittedName>
</protein>
<gene>
    <name evidence="7" type="ORF">ACFQSB_25845</name>
</gene>
<keyword evidence="8" id="KW-1185">Reference proteome</keyword>
<keyword evidence="4 6" id="KW-1133">Transmembrane helix</keyword>
<feature type="transmembrane region" description="Helical" evidence="6">
    <location>
        <begin position="154"/>
        <end position="176"/>
    </location>
</feature>
<evidence type="ECO:0000256" key="2">
    <source>
        <dbReference type="ARBA" id="ARBA00022475"/>
    </source>
</evidence>
<feature type="transmembrane region" description="Helical" evidence="6">
    <location>
        <begin position="49"/>
        <end position="75"/>
    </location>
</feature>
<evidence type="ECO:0000256" key="1">
    <source>
        <dbReference type="ARBA" id="ARBA00004651"/>
    </source>
</evidence>
<feature type="transmembrane region" description="Helical" evidence="6">
    <location>
        <begin position="188"/>
        <end position="210"/>
    </location>
</feature>
<evidence type="ECO:0000256" key="3">
    <source>
        <dbReference type="ARBA" id="ARBA00022692"/>
    </source>
</evidence>
<keyword evidence="5 6" id="KW-0472">Membrane</keyword>